<evidence type="ECO:0000256" key="2">
    <source>
        <dbReference type="ARBA" id="ARBA00001936"/>
    </source>
</evidence>
<dbReference type="GO" id="GO:0030145">
    <property type="term" value="F:manganese ion binding"/>
    <property type="evidence" value="ECO:0007669"/>
    <property type="project" value="TreeGrafter"/>
</dbReference>
<evidence type="ECO:0000313" key="12">
    <source>
        <dbReference type="EMBL" id="CAA9236016.1"/>
    </source>
</evidence>
<evidence type="ECO:0000256" key="7">
    <source>
        <dbReference type="ARBA" id="ARBA00012927"/>
    </source>
</evidence>
<comment type="cofactor">
    <cofactor evidence="2">
        <name>Mn(2+)</name>
        <dbReference type="ChEBI" id="CHEBI:29035"/>
    </cofactor>
</comment>
<evidence type="ECO:0000256" key="4">
    <source>
        <dbReference type="ARBA" id="ARBA00002713"/>
    </source>
</evidence>
<keyword evidence="8" id="KW-0408">Iron</keyword>
<accession>A0A6J4HXP2</accession>
<comment type="function">
    <text evidence="4">Catalyzes the dehydration of D-mannonate.</text>
</comment>
<dbReference type="GO" id="GO:0008927">
    <property type="term" value="F:mannonate dehydratase activity"/>
    <property type="evidence" value="ECO:0007669"/>
    <property type="project" value="UniProtKB-EC"/>
</dbReference>
<dbReference type="InterPro" id="IPR004628">
    <property type="entry name" value="Man_deHydtase"/>
</dbReference>
<comment type="similarity">
    <text evidence="6">Belongs to the mannonate dehydratase family.</text>
</comment>
<feature type="compositionally biased region" description="Polar residues" evidence="11">
    <location>
        <begin position="1"/>
        <end position="10"/>
    </location>
</feature>
<evidence type="ECO:0000256" key="6">
    <source>
        <dbReference type="ARBA" id="ARBA00007389"/>
    </source>
</evidence>
<dbReference type="AlphaFoldDB" id="A0A6J4HXP2"/>
<dbReference type="PANTHER" id="PTHR30387:SF2">
    <property type="entry name" value="MANNONATE DEHYDRATASE"/>
    <property type="match status" value="1"/>
</dbReference>
<evidence type="ECO:0000256" key="3">
    <source>
        <dbReference type="ARBA" id="ARBA00001954"/>
    </source>
</evidence>
<protein>
    <recommendedName>
        <fullName evidence="7">mannonate dehydratase</fullName>
        <ecNumber evidence="7">4.2.1.8</ecNumber>
    </recommendedName>
</protein>
<organism evidence="12">
    <name type="scientific">uncultured Chloroflexota bacterium</name>
    <dbReference type="NCBI Taxonomy" id="166587"/>
    <lineage>
        <taxon>Bacteria</taxon>
        <taxon>Bacillati</taxon>
        <taxon>Chloroflexota</taxon>
        <taxon>environmental samples</taxon>
    </lineage>
</organism>
<dbReference type="PANTHER" id="PTHR30387">
    <property type="entry name" value="MANNONATE DEHYDRATASE"/>
    <property type="match status" value="1"/>
</dbReference>
<dbReference type="UniPathway" id="UPA00246"/>
<evidence type="ECO:0000256" key="9">
    <source>
        <dbReference type="ARBA" id="ARBA00023211"/>
    </source>
</evidence>
<proteinExistence type="inferred from homology"/>
<sequence>MATTAQTSAHATPAGQPHAAHQGDLLRIAVGVTGKLPDEQLQQAQQMGCSGVVVASPAIPFDNGWSYDDLARLRERIESFDLRWEAIQHTPLDRFDEIRLGLPGRDREIENYQNTIRNMGRAGIPILAYNWRPNRVYRTGTIAGRGGARVTAFDAELAKDLPLSHGRAYTAEEMWQTYEYFITRVIPVAEEAGVKLALHPDDPPGHDVGGVARIMSSFEGFKRASEIVDSPNWGLLFCIGCWTEMGGTDYALNGIRHFGERGKLFYVHFRDVQGTAGKFRECFPGEGILDVTAVMRALKEVRFTGAIIDDHAPHMVGDEGWAPKSRAYQTGYLMGMLRVLEDLSQ</sequence>
<dbReference type="Pfam" id="PF03786">
    <property type="entry name" value="UxuA"/>
    <property type="match status" value="2"/>
</dbReference>
<comment type="pathway">
    <text evidence="5">Carbohydrate metabolism; pentose and glucuronate interconversion.</text>
</comment>
<keyword evidence="10 12" id="KW-0456">Lyase</keyword>
<feature type="region of interest" description="Disordered" evidence="11">
    <location>
        <begin position="1"/>
        <end position="20"/>
    </location>
</feature>
<dbReference type="InterPro" id="IPR036237">
    <property type="entry name" value="Xyl_isomerase-like_sf"/>
</dbReference>
<comment type="catalytic activity">
    <reaction evidence="1">
        <text>D-mannonate = 2-dehydro-3-deoxy-D-gluconate + H2O</text>
        <dbReference type="Rhea" id="RHEA:20097"/>
        <dbReference type="ChEBI" id="CHEBI:15377"/>
        <dbReference type="ChEBI" id="CHEBI:17767"/>
        <dbReference type="ChEBI" id="CHEBI:57990"/>
        <dbReference type="EC" id="4.2.1.8"/>
    </reaction>
</comment>
<dbReference type="Gene3D" id="3.20.20.150">
    <property type="entry name" value="Divalent-metal-dependent TIM barrel enzymes"/>
    <property type="match status" value="1"/>
</dbReference>
<keyword evidence="9" id="KW-0464">Manganese</keyword>
<evidence type="ECO:0000256" key="8">
    <source>
        <dbReference type="ARBA" id="ARBA00023004"/>
    </source>
</evidence>
<dbReference type="SUPFAM" id="SSF51658">
    <property type="entry name" value="Xylose isomerase-like"/>
    <property type="match status" value="1"/>
</dbReference>
<dbReference type="GO" id="GO:0042840">
    <property type="term" value="P:D-glucuronate catabolic process"/>
    <property type="evidence" value="ECO:0007669"/>
    <property type="project" value="TreeGrafter"/>
</dbReference>
<dbReference type="GO" id="GO:0008198">
    <property type="term" value="F:ferrous iron binding"/>
    <property type="evidence" value="ECO:0007669"/>
    <property type="project" value="TreeGrafter"/>
</dbReference>
<evidence type="ECO:0000256" key="10">
    <source>
        <dbReference type="ARBA" id="ARBA00023239"/>
    </source>
</evidence>
<comment type="cofactor">
    <cofactor evidence="3">
        <name>Fe(2+)</name>
        <dbReference type="ChEBI" id="CHEBI:29033"/>
    </cofactor>
</comment>
<evidence type="ECO:0000256" key="11">
    <source>
        <dbReference type="SAM" id="MobiDB-lite"/>
    </source>
</evidence>
<reference evidence="12" key="1">
    <citation type="submission" date="2020-02" db="EMBL/GenBank/DDBJ databases">
        <authorList>
            <person name="Meier V. D."/>
        </authorList>
    </citation>
    <scope>NUCLEOTIDE SEQUENCE</scope>
    <source>
        <strain evidence="12">AVDCRST_MAG77</strain>
    </source>
</reference>
<name>A0A6J4HXP2_9CHLR</name>
<evidence type="ECO:0000256" key="5">
    <source>
        <dbReference type="ARBA" id="ARBA00004892"/>
    </source>
</evidence>
<evidence type="ECO:0000256" key="1">
    <source>
        <dbReference type="ARBA" id="ARBA00001794"/>
    </source>
</evidence>
<gene>
    <name evidence="12" type="ORF">AVDCRST_MAG77-1266</name>
</gene>
<dbReference type="EC" id="4.2.1.8" evidence="7"/>
<dbReference type="EMBL" id="CADCTC010000082">
    <property type="protein sequence ID" value="CAA9236016.1"/>
    <property type="molecule type" value="Genomic_DNA"/>
</dbReference>